<dbReference type="EMBL" id="JAGGNH010000009">
    <property type="protein sequence ID" value="KAJ0963214.1"/>
    <property type="molecule type" value="Genomic_DNA"/>
</dbReference>
<evidence type="ECO:0000313" key="5">
    <source>
        <dbReference type="Proteomes" id="UP001085076"/>
    </source>
</evidence>
<evidence type="ECO:0000259" key="3">
    <source>
        <dbReference type="Pfam" id="PF04504"/>
    </source>
</evidence>
<dbReference type="OrthoDB" id="661680at2759"/>
<dbReference type="PANTHER" id="PTHR31662:SF33">
    <property type="entry name" value="DNA-BINDING STOREKEEPER PROTEIN TRANSCRIPTIONAL REGULATOR-LIKE PROTEIN"/>
    <property type="match status" value="1"/>
</dbReference>
<comment type="similarity">
    <text evidence="1">Belongs to the GeBP family.</text>
</comment>
<protein>
    <recommendedName>
        <fullName evidence="3">Glabrous enhancer-binding protein-like DBD domain-containing protein</fullName>
    </recommendedName>
</protein>
<proteinExistence type="inferred from homology"/>
<dbReference type="Proteomes" id="UP001085076">
    <property type="component" value="Miscellaneous, Linkage group lg09"/>
</dbReference>
<dbReference type="PANTHER" id="PTHR31662">
    <property type="entry name" value="BNAANNG10740D PROTEIN-RELATED"/>
    <property type="match status" value="1"/>
</dbReference>
<reference evidence="4" key="1">
    <citation type="submission" date="2021-03" db="EMBL/GenBank/DDBJ databases">
        <authorList>
            <person name="Li Z."/>
            <person name="Yang C."/>
        </authorList>
    </citation>
    <scope>NUCLEOTIDE SEQUENCE</scope>
    <source>
        <strain evidence="4">Dzin_1.0</strain>
        <tissue evidence="4">Leaf</tissue>
    </source>
</reference>
<evidence type="ECO:0000256" key="2">
    <source>
        <dbReference type="SAM" id="MobiDB-lite"/>
    </source>
</evidence>
<evidence type="ECO:0000256" key="1">
    <source>
        <dbReference type="ARBA" id="ARBA00010820"/>
    </source>
</evidence>
<evidence type="ECO:0000313" key="4">
    <source>
        <dbReference type="EMBL" id="KAJ0963214.1"/>
    </source>
</evidence>
<feature type="domain" description="Glabrous enhancer-binding protein-like DBD" evidence="3">
    <location>
        <begin position="201"/>
        <end position="265"/>
    </location>
</feature>
<name>A0A9D5H4Q4_9LILI</name>
<feature type="domain" description="Glabrous enhancer-binding protein-like DBD" evidence="3">
    <location>
        <begin position="40"/>
        <end position="139"/>
    </location>
</feature>
<keyword evidence="5" id="KW-1185">Reference proteome</keyword>
<dbReference type="GO" id="GO:0005634">
    <property type="term" value="C:nucleus"/>
    <property type="evidence" value="ECO:0007669"/>
    <property type="project" value="TreeGrafter"/>
</dbReference>
<comment type="caution">
    <text evidence="4">The sequence shown here is derived from an EMBL/GenBank/DDBJ whole genome shotgun (WGS) entry which is preliminary data.</text>
</comment>
<sequence>MSLKRTTFSESSSYSEEKQAASPRDSAPSMPENTENTKLFQRIWVVDDEIKILLLIFAFYSDKGLEHSSKIVFSADLDAIHSMMNKSLGLKFSKSQLVSKIRDLRIKFQIITTRHKYNPDFKFSNTQQQEIYELSKKIWCPDNSNEAHKISEKLVKRKGKSTLKVMKDQEVDIPEFMWNLLAKQAEHGDINWSLIKRGLNAYLHAIHSMMKKSLLLKFSKSQLCSKIRDHRMKFQIITTRHKYNTYFKFSNTQYQEIYELSKKIWCPDISNEGHKISEISLKRKGKSTLKVMNDQEVDIPEFMWNLLAKQAEHGDINRSLIK</sequence>
<organism evidence="4 5">
    <name type="scientific">Dioscorea zingiberensis</name>
    <dbReference type="NCBI Taxonomy" id="325984"/>
    <lineage>
        <taxon>Eukaryota</taxon>
        <taxon>Viridiplantae</taxon>
        <taxon>Streptophyta</taxon>
        <taxon>Embryophyta</taxon>
        <taxon>Tracheophyta</taxon>
        <taxon>Spermatophyta</taxon>
        <taxon>Magnoliopsida</taxon>
        <taxon>Liliopsida</taxon>
        <taxon>Dioscoreales</taxon>
        <taxon>Dioscoreaceae</taxon>
        <taxon>Dioscorea</taxon>
    </lineage>
</organism>
<dbReference type="InterPro" id="IPR007592">
    <property type="entry name" value="GEBP"/>
</dbReference>
<feature type="region of interest" description="Disordered" evidence="2">
    <location>
        <begin position="1"/>
        <end position="33"/>
    </location>
</feature>
<dbReference type="InterPro" id="IPR053932">
    <property type="entry name" value="GeBP-like_DBD"/>
</dbReference>
<dbReference type="AlphaFoldDB" id="A0A9D5H4Q4"/>
<reference evidence="4" key="2">
    <citation type="journal article" date="2022" name="Hortic Res">
        <title>The genome of Dioscorea zingiberensis sheds light on the biosynthesis, origin and evolution of the medicinally important diosgenin saponins.</title>
        <authorList>
            <person name="Li Y."/>
            <person name="Tan C."/>
            <person name="Li Z."/>
            <person name="Guo J."/>
            <person name="Li S."/>
            <person name="Chen X."/>
            <person name="Wang C."/>
            <person name="Dai X."/>
            <person name="Yang H."/>
            <person name="Song W."/>
            <person name="Hou L."/>
            <person name="Xu J."/>
            <person name="Tong Z."/>
            <person name="Xu A."/>
            <person name="Yuan X."/>
            <person name="Wang W."/>
            <person name="Yang Q."/>
            <person name="Chen L."/>
            <person name="Sun Z."/>
            <person name="Wang K."/>
            <person name="Pan B."/>
            <person name="Chen J."/>
            <person name="Bao Y."/>
            <person name="Liu F."/>
            <person name="Qi X."/>
            <person name="Gang D.R."/>
            <person name="Wen J."/>
            <person name="Li J."/>
        </authorList>
    </citation>
    <scope>NUCLEOTIDE SEQUENCE</scope>
    <source>
        <strain evidence="4">Dzin_1.0</strain>
    </source>
</reference>
<gene>
    <name evidence="4" type="ORF">J5N97_028336</name>
</gene>
<dbReference type="Pfam" id="PF04504">
    <property type="entry name" value="GeBP-like_DBD"/>
    <property type="match status" value="2"/>
</dbReference>
<accession>A0A9D5H4Q4</accession>
<dbReference type="GO" id="GO:0006355">
    <property type="term" value="P:regulation of DNA-templated transcription"/>
    <property type="evidence" value="ECO:0007669"/>
    <property type="project" value="InterPro"/>
</dbReference>